<sequence length="398" mass="43765">MMFWIAAGALILLAILFVLLPLRHYQRNPLAGDELDQDEINLEVLRGQLEDLEERKNAGTVSESEYPVLRNELERRLLAEVGTDREQKERSNRAIPVVMAALIPVLTIGLYFQLGGSDQVRHQEEIRKIYTMSDAEQAVSALESVVNQWPEDYQSRYMLAGTYMSRGDYVRAIAAFEEVVRQTRGQQAEPVSRLAEALYIAGGSKMTDRIQALIKQALAIEPDHTTALSLAGIAAFEAKDYQGAIRAWERLLPLTADPVGRDALMTGIRTARMEMGMSGEAADGGLSESRVSVHVSLDKALGELPASARVFVYARSADAPMPIAIVPLSVADLPRDVVLDDSQVMMEGTTLTSHEQVDVVARLSLTGDVMNPDFETRIKNVEVGSDKSRPLVISADDA</sequence>
<evidence type="ECO:0000256" key="3">
    <source>
        <dbReference type="ARBA" id="ARBA00022748"/>
    </source>
</evidence>
<feature type="transmembrane region" description="Helical" evidence="5">
    <location>
        <begin position="94"/>
        <end position="114"/>
    </location>
</feature>
<dbReference type="EMBL" id="FWPT01000003">
    <property type="protein sequence ID" value="SMA41892.1"/>
    <property type="molecule type" value="Genomic_DNA"/>
</dbReference>
<dbReference type="InterPro" id="IPR056412">
    <property type="entry name" value="Ig_CycH"/>
</dbReference>
<dbReference type="InterPro" id="IPR017560">
    <property type="entry name" value="Cyt_c_biogenesis_CcmI"/>
</dbReference>
<evidence type="ECO:0000256" key="2">
    <source>
        <dbReference type="ARBA" id="ARBA00022737"/>
    </source>
</evidence>
<dbReference type="SUPFAM" id="SSF48452">
    <property type="entry name" value="TPR-like"/>
    <property type="match status" value="1"/>
</dbReference>
<evidence type="ECO:0000259" key="6">
    <source>
        <dbReference type="Pfam" id="PF23892"/>
    </source>
</evidence>
<feature type="domain" description="Cytochrome c-type biogenesis protein H Ig-like" evidence="6">
    <location>
        <begin position="291"/>
        <end position="393"/>
    </location>
</feature>
<dbReference type="RefSeq" id="WP_087108207.1">
    <property type="nucleotide sequence ID" value="NZ_CBCSCN010000009.1"/>
</dbReference>
<keyword evidence="4" id="KW-0802">TPR repeat</keyword>
<dbReference type="InterPro" id="IPR011990">
    <property type="entry name" value="TPR-like_helical_dom_sf"/>
</dbReference>
<protein>
    <submittedName>
        <fullName evidence="8">Formate-dependent nitrite reductase complex subunit NrfG</fullName>
    </submittedName>
</protein>
<dbReference type="GO" id="GO:0017004">
    <property type="term" value="P:cytochrome complex assembly"/>
    <property type="evidence" value="ECO:0007669"/>
    <property type="project" value="UniProtKB-KW"/>
</dbReference>
<dbReference type="Pfam" id="PF23892">
    <property type="entry name" value="Ig_CycH"/>
    <property type="match status" value="1"/>
</dbReference>
<name>A0A1X7AH44_9GAMM</name>
<accession>A0A1X7AH44</accession>
<dbReference type="Gene3D" id="1.25.40.10">
    <property type="entry name" value="Tetratricopeptide repeat domain"/>
    <property type="match status" value="1"/>
</dbReference>
<organism evidence="8 9">
    <name type="scientific">Parendozoicomonas haliclonae</name>
    <dbReference type="NCBI Taxonomy" id="1960125"/>
    <lineage>
        <taxon>Bacteria</taxon>
        <taxon>Pseudomonadati</taxon>
        <taxon>Pseudomonadota</taxon>
        <taxon>Gammaproteobacteria</taxon>
        <taxon>Oceanospirillales</taxon>
        <taxon>Endozoicomonadaceae</taxon>
        <taxon>Parendozoicomonas</taxon>
    </lineage>
</organism>
<dbReference type="GO" id="GO:0005886">
    <property type="term" value="C:plasma membrane"/>
    <property type="evidence" value="ECO:0007669"/>
    <property type="project" value="TreeGrafter"/>
</dbReference>
<evidence type="ECO:0000313" key="9">
    <source>
        <dbReference type="Proteomes" id="UP000196573"/>
    </source>
</evidence>
<keyword evidence="5" id="KW-1133">Transmembrane helix</keyword>
<dbReference type="GO" id="GO:0030313">
    <property type="term" value="C:cell envelope"/>
    <property type="evidence" value="ECO:0007669"/>
    <property type="project" value="UniProtKB-SubCell"/>
</dbReference>
<gene>
    <name evidence="8" type="primary">nrfG</name>
    <name evidence="8" type="ORF">EHSB41UT_01352</name>
</gene>
<dbReference type="PANTHER" id="PTHR47870:SF4">
    <property type="entry name" value="CYTOCHROME C-TYPE BIOGENESIS PROTEIN CYCH"/>
    <property type="match status" value="1"/>
</dbReference>
<evidence type="ECO:0000256" key="4">
    <source>
        <dbReference type="ARBA" id="ARBA00022803"/>
    </source>
</evidence>
<keyword evidence="2" id="KW-0677">Repeat</keyword>
<feature type="transmembrane region" description="Helical" evidence="5">
    <location>
        <begin position="6"/>
        <end position="22"/>
    </location>
</feature>
<keyword evidence="3" id="KW-0201">Cytochrome c-type biogenesis</keyword>
<reference evidence="8 9" key="1">
    <citation type="submission" date="2017-03" db="EMBL/GenBank/DDBJ databases">
        <authorList>
            <person name="Afonso C.L."/>
            <person name="Miller P.J."/>
            <person name="Scott M.A."/>
            <person name="Spackman E."/>
            <person name="Goraichik I."/>
            <person name="Dimitrov K.M."/>
            <person name="Suarez D.L."/>
            <person name="Swayne D.E."/>
        </authorList>
    </citation>
    <scope>NUCLEOTIDE SEQUENCE [LARGE SCALE GENOMIC DNA]</scope>
    <source>
        <strain evidence="8">SB41UT1</strain>
    </source>
</reference>
<dbReference type="NCBIfam" id="TIGR03142">
    <property type="entry name" value="cytochro_ccmI"/>
    <property type="match status" value="1"/>
</dbReference>
<dbReference type="AlphaFoldDB" id="A0A1X7AH44"/>
<proteinExistence type="predicted"/>
<evidence type="ECO:0000259" key="7">
    <source>
        <dbReference type="Pfam" id="PF23914"/>
    </source>
</evidence>
<dbReference type="OrthoDB" id="9776053at2"/>
<evidence type="ECO:0000256" key="1">
    <source>
        <dbReference type="ARBA" id="ARBA00004196"/>
    </source>
</evidence>
<dbReference type="InterPro" id="IPR051263">
    <property type="entry name" value="C-type_cytochrome_biogenesis"/>
</dbReference>
<dbReference type="Proteomes" id="UP000196573">
    <property type="component" value="Unassembled WGS sequence"/>
</dbReference>
<keyword evidence="5" id="KW-0472">Membrane</keyword>
<evidence type="ECO:0000256" key="5">
    <source>
        <dbReference type="SAM" id="Phobius"/>
    </source>
</evidence>
<evidence type="ECO:0000313" key="8">
    <source>
        <dbReference type="EMBL" id="SMA41892.1"/>
    </source>
</evidence>
<dbReference type="PANTHER" id="PTHR47870">
    <property type="entry name" value="CYTOCHROME C-TYPE BIOGENESIS PROTEIN CCMH"/>
    <property type="match status" value="1"/>
</dbReference>
<keyword evidence="5" id="KW-0812">Transmembrane</keyword>
<dbReference type="InterPro" id="IPR056413">
    <property type="entry name" value="TPR_CcmH_CycH"/>
</dbReference>
<comment type="subcellular location">
    <subcellularLocation>
        <location evidence="1">Cell envelope</location>
    </subcellularLocation>
</comment>
<feature type="domain" description="Cytochrome c-type biogenesis protein H TPR" evidence="7">
    <location>
        <begin position="130"/>
        <end position="254"/>
    </location>
</feature>
<dbReference type="Pfam" id="PF23914">
    <property type="entry name" value="TPR_CcmH_CycH"/>
    <property type="match status" value="1"/>
</dbReference>
<keyword evidence="9" id="KW-1185">Reference proteome</keyword>